<evidence type="ECO:0000313" key="11">
    <source>
        <dbReference type="Proteomes" id="UP000027395"/>
    </source>
</evidence>
<evidence type="ECO:0000256" key="6">
    <source>
        <dbReference type="HAMAP-Rule" id="MF_00856"/>
    </source>
</evidence>
<keyword evidence="11" id="KW-1185">Reference proteome</keyword>
<dbReference type="InterPro" id="IPR040858">
    <property type="entry name" value="Raf1_C"/>
</dbReference>
<dbReference type="RefSeq" id="WP_026794125.1">
    <property type="nucleotide sequence ID" value="NZ_CM002803.1"/>
</dbReference>
<dbReference type="Pfam" id="PF18578">
    <property type="entry name" value="Raf1_N"/>
    <property type="match status" value="1"/>
</dbReference>
<feature type="region of interest" description="N-terminal alpha-helix" evidence="6">
    <location>
        <begin position="19"/>
        <end position="200"/>
    </location>
</feature>
<comment type="subcellular location">
    <subcellularLocation>
        <location evidence="6">Cytoplasm</location>
    </subcellularLocation>
</comment>
<dbReference type="Proteomes" id="UP000027395">
    <property type="component" value="Chromosome"/>
</dbReference>
<comment type="similarity">
    <text evidence="6">Belongs to the RAF family.</text>
</comment>
<dbReference type="PATRIC" id="fig|388467.6.peg.784"/>
<accession>A0A073CE96</accession>
<dbReference type="InterPro" id="IPR037494">
    <property type="entry name" value="RAF1"/>
</dbReference>
<feature type="domain" description="Rubisco accumulation factor 1 alpha-helical" evidence="8">
    <location>
        <begin position="93"/>
        <end position="198"/>
    </location>
</feature>
<evidence type="ECO:0000256" key="3">
    <source>
        <dbReference type="ARBA" id="ARBA00023186"/>
    </source>
</evidence>
<organism evidence="10 11">
    <name type="scientific">Planktothrix agardhii (strain NIVA-CYA 126/8)</name>
    <dbReference type="NCBI Taxonomy" id="388467"/>
    <lineage>
        <taxon>Bacteria</taxon>
        <taxon>Bacillati</taxon>
        <taxon>Cyanobacteriota</taxon>
        <taxon>Cyanophyceae</taxon>
        <taxon>Oscillatoriophycideae</taxon>
        <taxon>Oscillatoriales</taxon>
        <taxon>Microcoleaceae</taxon>
        <taxon>Planktothrix</taxon>
    </lineage>
</organism>
<gene>
    <name evidence="6" type="primary">raf1</name>
    <name evidence="10" type="ORF">A19Y_0847</name>
</gene>
<evidence type="ECO:0000256" key="2">
    <source>
        <dbReference type="ARBA" id="ARBA00022531"/>
    </source>
</evidence>
<dbReference type="HOGENOM" id="CLU_766477_0_0_3"/>
<dbReference type="PANTHER" id="PTHR35299">
    <property type="entry name" value="RUBISCO ACCUMULATION FACTOR 1"/>
    <property type="match status" value="1"/>
</dbReference>
<dbReference type="GO" id="GO:0110102">
    <property type="term" value="P:ribulose bisphosphate carboxylase complex assembly"/>
    <property type="evidence" value="ECO:0007669"/>
    <property type="project" value="UniProtKB-UniRule"/>
</dbReference>
<evidence type="ECO:0000313" key="10">
    <source>
        <dbReference type="EMBL" id="KEI65993.1"/>
    </source>
</evidence>
<dbReference type="Pfam" id="PF18087">
    <property type="entry name" value="RuBisCo_chap_C"/>
    <property type="match status" value="1"/>
</dbReference>
<evidence type="ECO:0000256" key="1">
    <source>
        <dbReference type="ARBA" id="ARBA00022490"/>
    </source>
</evidence>
<dbReference type="PANTHER" id="PTHR35299:SF6">
    <property type="entry name" value="RUBISCO ACCUMULATION FACTOR 1"/>
    <property type="match status" value="1"/>
</dbReference>
<dbReference type="GO" id="GO:0005737">
    <property type="term" value="C:cytoplasm"/>
    <property type="evidence" value="ECO:0007669"/>
    <property type="project" value="UniProtKB-SubCell"/>
</dbReference>
<dbReference type="InterPro" id="IPR046382">
    <property type="entry name" value="Raf1_cyn"/>
</dbReference>
<comment type="subunit">
    <text evidence="6">Homodimer. Forms an RbcL(8)-Raf1(8) complex. Forms complexes of many stoichiometries with RbcL with and without RbcS. RbcX and Raf1 can bind simultaneously to RbcL.</text>
</comment>
<reference evidence="10 11" key="1">
    <citation type="journal article" date="2014" name="Appl. Environ. Microbiol.">
        <title>Elucidation of insertion elements encoded on plasmids and in vitro construction of shuttle vectors from the toxic cyanobacterium Planktothrix.</title>
        <authorList>
            <person name="Christiansen G."/>
            <person name="Goesmann A."/>
            <person name="Kurmayer R."/>
        </authorList>
    </citation>
    <scope>NUCLEOTIDE SEQUENCE [LARGE SCALE GENOMIC DNA]</scope>
    <source>
        <strain evidence="10 11">NIVA-CYA 126/8</strain>
    </source>
</reference>
<feature type="region of interest" description="C-terminal beta-sheet" evidence="6">
    <location>
        <begin position="224"/>
        <end position="350"/>
    </location>
</feature>
<evidence type="ECO:0000259" key="8">
    <source>
        <dbReference type="Pfam" id="PF18578"/>
    </source>
</evidence>
<evidence type="ECO:0000259" key="9">
    <source>
        <dbReference type="Pfam" id="PF18579"/>
    </source>
</evidence>
<keyword evidence="4 6" id="KW-0120">Carbon dioxide fixation</keyword>
<dbReference type="Pfam" id="PF18579">
    <property type="entry name" value="Raf1_HTH"/>
    <property type="match status" value="1"/>
</dbReference>
<comment type="function">
    <text evidence="6">A major RuBisCO chaperone. Acts after GroEL-GroES chaperonin to fold and/or assemble the large subunit of RuBisCO (ccbL, rbcL). Cooperates with RbcX in RbcL folding, plays the major role in assembly of dimers into RbcL(8)-Raf1(8) intermediate complexes. RbcS replaces Raf1, leading to holoenzyme formation.</text>
</comment>
<dbReference type="eggNOG" id="ENOG502Z7IG">
    <property type="taxonomic scope" value="Bacteria"/>
</dbReference>
<dbReference type="InterPro" id="IPR041358">
    <property type="entry name" value="Raf1_N"/>
</dbReference>
<keyword evidence="2 6" id="KW-0602">Photosynthesis</keyword>
<dbReference type="EMBL" id="CM002803">
    <property type="protein sequence ID" value="KEI65993.1"/>
    <property type="molecule type" value="Genomic_DNA"/>
</dbReference>
<name>A0A073CE96_PLAA1</name>
<dbReference type="GO" id="GO:0015979">
    <property type="term" value="P:photosynthesis"/>
    <property type="evidence" value="ECO:0007669"/>
    <property type="project" value="UniProtKB-KW"/>
</dbReference>
<sequence>MTQTPEDFSPFISSTPDPSVDTAKLIQLLRRKERNWVEWGDACAQLQKSGYNPQQIFEETGFEPIQQNQIIVAGQVFTSLVKGNLSEEIRSRFQQRGSDILYEFRILNQAERVMATEFSDQRKLDADEARELAKAIKEFSRFSVLPPGFAHHPGDALAYQAWKAARQQHDLQQRSRLIAKGLKYAHSQTARETIEQLLTDFSITAKKSAPRLPMYRLETEEDLPRLIPVVGKFPLTPSDFKAVPLIEELGAFSIVKSSGNAAWVAVPGWQVVRKSEDPIAVLGNSANLPNPLPGKSEPVLILIDRAQREWDIDSYFLVEKSENLELQWFDETPDIHLLGKLILIMRPKKVLDEDQIHDVWQIDE</sequence>
<protein>
    <recommendedName>
        <fullName evidence="5 6">RuBisCO accumulation factor 1</fullName>
    </recommendedName>
</protein>
<keyword evidence="1 6" id="KW-0963">Cytoplasm</keyword>
<evidence type="ECO:0000256" key="5">
    <source>
        <dbReference type="ARBA" id="ARBA00023859"/>
    </source>
</evidence>
<feature type="domain" description="Rubisco accumulation factor 1 helix turn helix" evidence="9">
    <location>
        <begin position="21"/>
        <end position="81"/>
    </location>
</feature>
<keyword evidence="3 6" id="KW-0143">Chaperone</keyword>
<dbReference type="InterPro" id="IPR040781">
    <property type="entry name" value="Raf1_HTH"/>
</dbReference>
<evidence type="ECO:0000259" key="7">
    <source>
        <dbReference type="Pfam" id="PF18087"/>
    </source>
</evidence>
<comment type="domain">
    <text evidence="6">Has 3 domains, the N-terminal alpha-helical domain, an extended flexible linker and the C-terminal beta-sheet domain. The 2 C-terminal beta-sheet domains are swapped and pack against each other to form the dimer interface.</text>
</comment>
<dbReference type="AlphaFoldDB" id="A0A073CE96"/>
<dbReference type="HAMAP" id="MF_00856">
    <property type="entry name" value="Raf1"/>
    <property type="match status" value="1"/>
</dbReference>
<feature type="domain" description="Rubisco accumulation factor 1 C-terminal" evidence="7">
    <location>
        <begin position="212"/>
        <end position="349"/>
    </location>
</feature>
<proteinExistence type="inferred from homology"/>
<evidence type="ECO:0000256" key="4">
    <source>
        <dbReference type="ARBA" id="ARBA00023300"/>
    </source>
</evidence>
<dbReference type="GO" id="GO:0015977">
    <property type="term" value="P:carbon fixation"/>
    <property type="evidence" value="ECO:0007669"/>
    <property type="project" value="UniProtKB-UniRule"/>
</dbReference>
<dbReference type="STRING" id="388467.A19Y_0847"/>